<proteinExistence type="predicted"/>
<keyword evidence="2" id="KW-1185">Reference proteome</keyword>
<dbReference type="AlphaFoldDB" id="A0A9N8YQB9"/>
<accession>A0A9N8YQB9</accession>
<gene>
    <name evidence="1" type="ORF">DERYTH_LOCUS415</name>
</gene>
<organism evidence="1 2">
    <name type="scientific">Dentiscutata erythropus</name>
    <dbReference type="NCBI Taxonomy" id="1348616"/>
    <lineage>
        <taxon>Eukaryota</taxon>
        <taxon>Fungi</taxon>
        <taxon>Fungi incertae sedis</taxon>
        <taxon>Mucoromycota</taxon>
        <taxon>Glomeromycotina</taxon>
        <taxon>Glomeromycetes</taxon>
        <taxon>Diversisporales</taxon>
        <taxon>Gigasporaceae</taxon>
        <taxon>Dentiscutata</taxon>
    </lineage>
</organism>
<dbReference type="EMBL" id="CAJVPY010000091">
    <property type="protein sequence ID" value="CAG8449274.1"/>
    <property type="molecule type" value="Genomic_DNA"/>
</dbReference>
<reference evidence="1" key="1">
    <citation type="submission" date="2021-06" db="EMBL/GenBank/DDBJ databases">
        <authorList>
            <person name="Kallberg Y."/>
            <person name="Tangrot J."/>
            <person name="Rosling A."/>
        </authorList>
    </citation>
    <scope>NUCLEOTIDE SEQUENCE</scope>
    <source>
        <strain evidence="1">MA453B</strain>
    </source>
</reference>
<protein>
    <submittedName>
        <fullName evidence="1">20127_t:CDS:1</fullName>
    </submittedName>
</protein>
<evidence type="ECO:0000313" key="2">
    <source>
        <dbReference type="Proteomes" id="UP000789405"/>
    </source>
</evidence>
<sequence>MSQVVDEATQVEIEFEKNTKYCRSARYTGYVDNWYDSILRGPWFSDFDLGMEDCNDPKKWHYDKDSYDKQKIMGGIL</sequence>
<dbReference type="Proteomes" id="UP000789405">
    <property type="component" value="Unassembled WGS sequence"/>
</dbReference>
<comment type="caution">
    <text evidence="1">The sequence shown here is derived from an EMBL/GenBank/DDBJ whole genome shotgun (WGS) entry which is preliminary data.</text>
</comment>
<name>A0A9N8YQB9_9GLOM</name>
<evidence type="ECO:0000313" key="1">
    <source>
        <dbReference type="EMBL" id="CAG8449274.1"/>
    </source>
</evidence>